<dbReference type="PROSITE" id="PS51404">
    <property type="entry name" value="DYP_PEROXIDASE"/>
    <property type="match status" value="1"/>
</dbReference>
<reference evidence="13 14" key="1">
    <citation type="submission" date="2019-01" db="EMBL/GenBank/DDBJ databases">
        <title>Genome sequencing of strain FW10M-9.</title>
        <authorList>
            <person name="Heo J."/>
            <person name="Kim S.-J."/>
            <person name="Kim J.-S."/>
            <person name="Hong S.-B."/>
            <person name="Kwon S.-W."/>
        </authorList>
    </citation>
    <scope>NUCLEOTIDE SEQUENCE [LARGE SCALE GENOMIC DNA]</scope>
    <source>
        <strain evidence="13 14">FW10M-9</strain>
    </source>
</reference>
<dbReference type="PROSITE" id="PS51318">
    <property type="entry name" value="TAT"/>
    <property type="match status" value="1"/>
</dbReference>
<organism evidence="13 14">
    <name type="scientific">Xylanimonas protaetiae</name>
    <dbReference type="NCBI Taxonomy" id="2509457"/>
    <lineage>
        <taxon>Bacteria</taxon>
        <taxon>Bacillati</taxon>
        <taxon>Actinomycetota</taxon>
        <taxon>Actinomycetes</taxon>
        <taxon>Micrococcales</taxon>
        <taxon>Promicromonosporaceae</taxon>
        <taxon>Xylanimonas</taxon>
    </lineage>
</organism>
<keyword evidence="7" id="KW-0408">Iron</keyword>
<dbReference type="PANTHER" id="PTHR30521:SF4">
    <property type="entry name" value="DEFERROCHELATASE"/>
    <property type="match status" value="1"/>
</dbReference>
<dbReference type="SUPFAM" id="SSF54909">
    <property type="entry name" value="Dimeric alpha+beta barrel"/>
    <property type="match status" value="1"/>
</dbReference>
<dbReference type="InterPro" id="IPR011008">
    <property type="entry name" value="Dimeric_a/b-barrel"/>
</dbReference>
<evidence type="ECO:0000256" key="2">
    <source>
        <dbReference type="ARBA" id="ARBA00022559"/>
    </source>
</evidence>
<dbReference type="GO" id="GO:0004601">
    <property type="term" value="F:peroxidase activity"/>
    <property type="evidence" value="ECO:0007669"/>
    <property type="project" value="UniProtKB-KW"/>
</dbReference>
<dbReference type="GO" id="GO:0046872">
    <property type="term" value="F:metal ion binding"/>
    <property type="evidence" value="ECO:0007669"/>
    <property type="project" value="UniProtKB-KW"/>
</dbReference>
<evidence type="ECO:0000256" key="1">
    <source>
        <dbReference type="ARBA" id="ARBA00001970"/>
    </source>
</evidence>
<keyword evidence="2 13" id="KW-0575">Peroxidase</keyword>
<evidence type="ECO:0000256" key="9">
    <source>
        <dbReference type="SAM" id="MobiDB-lite"/>
    </source>
</evidence>
<evidence type="ECO:0000256" key="6">
    <source>
        <dbReference type="ARBA" id="ARBA00023002"/>
    </source>
</evidence>
<feature type="chain" id="PRO_5020468844" evidence="10">
    <location>
        <begin position="37"/>
        <end position="462"/>
    </location>
</feature>
<dbReference type="AlphaFoldDB" id="A0A4P6F8C4"/>
<feature type="signal peptide" evidence="10">
    <location>
        <begin position="1"/>
        <end position="36"/>
    </location>
</feature>
<dbReference type="KEGG" id="xya:ET471_05875"/>
<evidence type="ECO:0000256" key="8">
    <source>
        <dbReference type="ARBA" id="ARBA00025737"/>
    </source>
</evidence>
<protein>
    <submittedName>
        <fullName evidence="13">Dyp-type peroxidase</fullName>
    </submittedName>
</protein>
<dbReference type="InterPro" id="IPR048327">
    <property type="entry name" value="Dyp_perox_N"/>
</dbReference>
<evidence type="ECO:0000256" key="7">
    <source>
        <dbReference type="ARBA" id="ARBA00023004"/>
    </source>
</evidence>
<evidence type="ECO:0000259" key="11">
    <source>
        <dbReference type="Pfam" id="PF04261"/>
    </source>
</evidence>
<dbReference type="PANTHER" id="PTHR30521">
    <property type="entry name" value="DEFERROCHELATASE/PEROXIDASE"/>
    <property type="match status" value="1"/>
</dbReference>
<evidence type="ECO:0000256" key="5">
    <source>
        <dbReference type="ARBA" id="ARBA00022729"/>
    </source>
</evidence>
<gene>
    <name evidence="13" type="ORF">ET471_05875</name>
</gene>
<evidence type="ECO:0000313" key="14">
    <source>
        <dbReference type="Proteomes" id="UP000292118"/>
    </source>
</evidence>
<dbReference type="Proteomes" id="UP000292118">
    <property type="component" value="Chromosome"/>
</dbReference>
<dbReference type="OrthoDB" id="9781066at2"/>
<dbReference type="EMBL" id="CP035493">
    <property type="protein sequence ID" value="QAY71756.1"/>
    <property type="molecule type" value="Genomic_DNA"/>
</dbReference>
<dbReference type="Pfam" id="PF04261">
    <property type="entry name" value="Dyp_perox_N"/>
    <property type="match status" value="1"/>
</dbReference>
<evidence type="ECO:0000256" key="3">
    <source>
        <dbReference type="ARBA" id="ARBA00022617"/>
    </source>
</evidence>
<dbReference type="NCBIfam" id="TIGR01413">
    <property type="entry name" value="Dyp_perox_fam"/>
    <property type="match status" value="1"/>
</dbReference>
<feature type="region of interest" description="Disordered" evidence="9">
    <location>
        <begin position="41"/>
        <end position="82"/>
    </location>
</feature>
<keyword evidence="6" id="KW-0560">Oxidoreductase</keyword>
<proteinExistence type="inferred from homology"/>
<comment type="similarity">
    <text evidence="8">Belongs to the DyP-type peroxidase family.</text>
</comment>
<evidence type="ECO:0000313" key="13">
    <source>
        <dbReference type="EMBL" id="QAY71756.1"/>
    </source>
</evidence>
<feature type="domain" description="Dyp-type peroxidase C-terminal" evidence="12">
    <location>
        <begin position="245"/>
        <end position="449"/>
    </location>
</feature>
<feature type="domain" description="Dyp-type peroxidase N-terminal" evidence="11">
    <location>
        <begin position="81"/>
        <end position="235"/>
    </location>
</feature>
<dbReference type="InterPro" id="IPR006314">
    <property type="entry name" value="Dyp_peroxidase"/>
</dbReference>
<keyword evidence="14" id="KW-1185">Reference proteome</keyword>
<evidence type="ECO:0000256" key="10">
    <source>
        <dbReference type="SAM" id="SignalP"/>
    </source>
</evidence>
<keyword evidence="5 10" id="KW-0732">Signal</keyword>
<keyword evidence="4" id="KW-0479">Metal-binding</keyword>
<dbReference type="InterPro" id="IPR048328">
    <property type="entry name" value="Dyp_perox_C"/>
</dbReference>
<accession>A0A4P6F8C4</accession>
<comment type="cofactor">
    <cofactor evidence="1">
        <name>heme b</name>
        <dbReference type="ChEBI" id="CHEBI:60344"/>
    </cofactor>
</comment>
<dbReference type="GO" id="GO:0005829">
    <property type="term" value="C:cytosol"/>
    <property type="evidence" value="ECO:0007669"/>
    <property type="project" value="TreeGrafter"/>
</dbReference>
<dbReference type="InterPro" id="IPR006311">
    <property type="entry name" value="TAT_signal"/>
</dbReference>
<name>A0A4P6F8C4_9MICO</name>
<evidence type="ECO:0000256" key="4">
    <source>
        <dbReference type="ARBA" id="ARBA00022723"/>
    </source>
</evidence>
<evidence type="ECO:0000259" key="12">
    <source>
        <dbReference type="Pfam" id="PF20628"/>
    </source>
</evidence>
<dbReference type="GO" id="GO:0020037">
    <property type="term" value="F:heme binding"/>
    <property type="evidence" value="ECO:0007669"/>
    <property type="project" value="InterPro"/>
</dbReference>
<keyword evidence="3" id="KW-0349">Heme</keyword>
<sequence>MTGGCPAHVGRRGFLRGVVGAAGALGLGAVASGAAAAPHASPLHASASTESQGSTEPPGSEHTGATHGHVPAVVPFHGPHQAGITTPAQRAAAFLALDVVVATRDELAQTFQTLTAAARLLAGGGVAPAAGPGAPPSDNGILGVVPTPKDTDGLTVTVSVGASLFDDRFGLAAGKPARLRVMDTFPDDDLDRATCDGDLLLQVCADERDTVLHAVRELLRATRGALALRWRQDGFLPPARPSGAPRNLLGFKDGTVNPPTASADAMADVVWTTAGPTTPLDDQAARAFGMRPDDLPDAVEPAWAAGGSYHVVRTTRMFVEFWDRVTLDEQEQMIGRRRDTGAPLTGSHEDDVPDYAADPTGDAIKLDAHIRLAGPRTPGSEAMRMLRRPYSYDNGSDASGTLDVGLVFVCFVQDLDRQFVAVQNRLAGEPLVDYVSPVGGGYFFALPGVLAADDWYASGLLA</sequence>
<dbReference type="Pfam" id="PF20628">
    <property type="entry name" value="Dyp_perox_C"/>
    <property type="match status" value="1"/>
</dbReference>